<dbReference type="GO" id="GO:0045338">
    <property type="term" value="P:farnesyl diphosphate metabolic process"/>
    <property type="evidence" value="ECO:0007669"/>
    <property type="project" value="InterPro"/>
</dbReference>
<dbReference type="InterPro" id="IPR008949">
    <property type="entry name" value="Isoprenoid_synthase_dom_sf"/>
</dbReference>
<keyword evidence="3" id="KW-1185">Reference proteome</keyword>
<dbReference type="InterPro" id="IPR002060">
    <property type="entry name" value="Squ/phyt_synthse"/>
</dbReference>
<dbReference type="eggNOG" id="COG1562">
    <property type="taxonomic scope" value="Bacteria"/>
</dbReference>
<dbReference type="GO" id="GO:0051996">
    <property type="term" value="F:squalene synthase [NAD(P)H] activity"/>
    <property type="evidence" value="ECO:0007669"/>
    <property type="project" value="InterPro"/>
</dbReference>
<dbReference type="SUPFAM" id="SSF48576">
    <property type="entry name" value="Terpenoid synthases"/>
    <property type="match status" value="1"/>
</dbReference>
<dbReference type="OrthoDB" id="9807580at2"/>
<dbReference type="InterPro" id="IPR019845">
    <property type="entry name" value="Squalene/phytoene_synthase_CS"/>
</dbReference>
<dbReference type="Proteomes" id="UP000017148">
    <property type="component" value="Unassembled WGS sequence"/>
</dbReference>
<name>U7D8X5_9BACT</name>
<evidence type="ECO:0000313" key="3">
    <source>
        <dbReference type="Proteomes" id="UP000017148"/>
    </source>
</evidence>
<evidence type="ECO:0000256" key="1">
    <source>
        <dbReference type="ARBA" id="ARBA00022679"/>
    </source>
</evidence>
<proteinExistence type="predicted"/>
<dbReference type="PANTHER" id="PTHR11626">
    <property type="entry name" value="FARNESYL-DIPHOSPHATE FARNESYLTRANSFERASE"/>
    <property type="match status" value="1"/>
</dbReference>
<keyword evidence="1" id="KW-0808">Transferase</keyword>
<protein>
    <submittedName>
        <fullName evidence="2">Squalene synthase</fullName>
    </submittedName>
</protein>
<organism evidence="2 3">
    <name type="scientific">Chitinivibrio alkaliphilus ACht1</name>
    <dbReference type="NCBI Taxonomy" id="1313304"/>
    <lineage>
        <taxon>Bacteria</taxon>
        <taxon>Pseudomonadati</taxon>
        <taxon>Fibrobacterota</taxon>
        <taxon>Chitinivibrionia</taxon>
        <taxon>Chitinivibrionales</taxon>
        <taxon>Chitinivibrionaceae</taxon>
        <taxon>Chitinivibrio</taxon>
    </lineage>
</organism>
<dbReference type="SFLD" id="SFLDG01018">
    <property type="entry name" value="Squalene/Phytoene_Synthase_Lik"/>
    <property type="match status" value="1"/>
</dbReference>
<sequence length="385" mass="45045">MKIERQLDRFKKSLVEGRSINEKIFCRVILHKVSRTYALTIRSLGQPFREPVLIGYLICRIADTYEDTVYLSVEKKLEALQLYKELFQYPEKRERNQKALFEITHNAFSLADNEEFLATYISPVITRFSILPKDVQQIMTDTVVEMISGMKDTVRTQDERGTVGTETEEELDAYCYYVAGTVGNMLTRLFQYYSPWIQQDVYERMRGYNSDFGRALQLTNIIKDAMGDLSRGVSFIPRDLARRYNISLHEIHLTENRDTAFKIMEKLIQKALRDLNRAMEYSILIPKGEPRIRIFCMMPVLFAIKTLAAAVQSDDLFNPDRKVKISREEVKRTIRFLFLNCLWDYRVVKEYLGVLSGIEAQLGIAIPHNFRFEKTIPMVHIDHDK</sequence>
<gene>
    <name evidence="2" type="ORF">CALK_2296</name>
</gene>
<dbReference type="AlphaFoldDB" id="U7D8X5"/>
<dbReference type="STRING" id="1313304.CALK_2296"/>
<evidence type="ECO:0000313" key="2">
    <source>
        <dbReference type="EMBL" id="ERP30845.1"/>
    </source>
</evidence>
<accession>U7D8X5</accession>
<dbReference type="RefSeq" id="WP_022637659.1">
    <property type="nucleotide sequence ID" value="NZ_ASJR01000029.1"/>
</dbReference>
<dbReference type="Pfam" id="PF00494">
    <property type="entry name" value="SQS_PSY"/>
    <property type="match status" value="1"/>
</dbReference>
<dbReference type="EMBL" id="ASJR01000029">
    <property type="protein sequence ID" value="ERP30845.1"/>
    <property type="molecule type" value="Genomic_DNA"/>
</dbReference>
<dbReference type="PANTHER" id="PTHR11626:SF2">
    <property type="entry name" value="SQUALENE SYNTHASE"/>
    <property type="match status" value="1"/>
</dbReference>
<dbReference type="SFLD" id="SFLDS00005">
    <property type="entry name" value="Isoprenoid_Synthase_Type_I"/>
    <property type="match status" value="1"/>
</dbReference>
<dbReference type="InterPro" id="IPR044844">
    <property type="entry name" value="Trans_IPPS_euk-type"/>
</dbReference>
<comment type="caution">
    <text evidence="2">The sequence shown here is derived from an EMBL/GenBank/DDBJ whole genome shotgun (WGS) entry which is preliminary data.</text>
</comment>
<reference evidence="2 3" key="1">
    <citation type="journal article" date="2013" name="Environ. Microbiol.">
        <title>Genome analysis of Chitinivibrio alkaliphilus gen. nov., sp. nov., a novel extremely haloalkaliphilic anaerobic chitinolytic bacterium from the candidate phylum Termite Group 3.</title>
        <authorList>
            <person name="Sorokin D.Y."/>
            <person name="Gumerov V.M."/>
            <person name="Rakitin A.L."/>
            <person name="Beletsky A.V."/>
            <person name="Damste J.S."/>
            <person name="Muyzer G."/>
            <person name="Mardanov A.V."/>
            <person name="Ravin N.V."/>
        </authorList>
    </citation>
    <scope>NUCLEOTIDE SEQUENCE [LARGE SCALE GENOMIC DNA]</scope>
    <source>
        <strain evidence="2 3">ACht1</strain>
    </source>
</reference>
<dbReference type="Gene3D" id="1.10.600.10">
    <property type="entry name" value="Farnesyl Diphosphate Synthase"/>
    <property type="match status" value="1"/>
</dbReference>
<dbReference type="PROSITE" id="PS01044">
    <property type="entry name" value="SQUALEN_PHYTOEN_SYN_1"/>
    <property type="match status" value="1"/>
</dbReference>